<keyword evidence="1" id="KW-1133">Transmembrane helix</keyword>
<evidence type="ECO:0000313" key="3">
    <source>
        <dbReference type="Proteomes" id="UP000199400"/>
    </source>
</evidence>
<dbReference type="GO" id="GO:0016020">
    <property type="term" value="C:membrane"/>
    <property type="evidence" value="ECO:0007669"/>
    <property type="project" value="TreeGrafter"/>
</dbReference>
<evidence type="ECO:0000256" key="1">
    <source>
        <dbReference type="SAM" id="Phobius"/>
    </source>
</evidence>
<feature type="transmembrane region" description="Helical" evidence="1">
    <location>
        <begin position="94"/>
        <end position="115"/>
    </location>
</feature>
<keyword evidence="3" id="KW-1185">Reference proteome</keyword>
<feature type="transmembrane region" description="Helical" evidence="1">
    <location>
        <begin position="12"/>
        <end position="29"/>
    </location>
</feature>
<keyword evidence="1" id="KW-0812">Transmembrane</keyword>
<accession>A0A1I1Y3P2</accession>
<gene>
    <name evidence="2" type="ORF">SAMN02745121_03132</name>
</gene>
<dbReference type="Pfam" id="PF06966">
    <property type="entry name" value="DUF1295"/>
    <property type="match status" value="1"/>
</dbReference>
<dbReference type="Proteomes" id="UP000199400">
    <property type="component" value="Unassembled WGS sequence"/>
</dbReference>
<proteinExistence type="predicted"/>
<sequence>MRPKHKFYIDTHKGANALAVLALIAWYDAWHNETAWIYLALHGTYGLLWIWKSRRFPDKQWEQEVSYGYGLLTWVSLTLYWVGPWIIVRDDLHAAPWLLALCVAMWGVGVFLHFASDMQKHVHLKLAPGTLLTDGLWARSRNPNYLGELLIYASFCLVSRHFAPMLVLGAMFFGVWLPNMLKKDASLARYPEFAAWKARTSLVIPGLL</sequence>
<evidence type="ECO:0008006" key="4">
    <source>
        <dbReference type="Google" id="ProtNLM"/>
    </source>
</evidence>
<keyword evidence="1" id="KW-0472">Membrane</keyword>
<evidence type="ECO:0000313" key="2">
    <source>
        <dbReference type="EMBL" id="SFE13972.1"/>
    </source>
</evidence>
<dbReference type="STRING" id="54.SAMN02745121_03132"/>
<feature type="transmembrane region" description="Helical" evidence="1">
    <location>
        <begin position="71"/>
        <end position="88"/>
    </location>
</feature>
<dbReference type="Gene3D" id="1.20.120.1630">
    <property type="match status" value="1"/>
</dbReference>
<feature type="transmembrane region" description="Helical" evidence="1">
    <location>
        <begin position="35"/>
        <end position="51"/>
    </location>
</feature>
<dbReference type="InterPro" id="IPR010721">
    <property type="entry name" value="UstE-like"/>
</dbReference>
<dbReference type="EMBL" id="FOMX01000009">
    <property type="protein sequence ID" value="SFE13972.1"/>
    <property type="molecule type" value="Genomic_DNA"/>
</dbReference>
<dbReference type="AlphaFoldDB" id="A0A1I1Y3P2"/>
<organism evidence="2 3">
    <name type="scientific">Nannocystis exedens</name>
    <dbReference type="NCBI Taxonomy" id="54"/>
    <lineage>
        <taxon>Bacteria</taxon>
        <taxon>Pseudomonadati</taxon>
        <taxon>Myxococcota</taxon>
        <taxon>Polyangia</taxon>
        <taxon>Nannocystales</taxon>
        <taxon>Nannocystaceae</taxon>
        <taxon>Nannocystis</taxon>
    </lineage>
</organism>
<name>A0A1I1Y3P2_9BACT</name>
<dbReference type="OrthoDB" id="9779233at2"/>
<dbReference type="PANTHER" id="PTHR32251">
    <property type="entry name" value="3-OXO-5-ALPHA-STEROID 4-DEHYDROGENASE"/>
    <property type="match status" value="1"/>
</dbReference>
<dbReference type="PANTHER" id="PTHR32251:SF33">
    <property type="entry name" value="STEROID 5-ALPHA REDUCTASE C-TERMINAL DOMAIN-CONTAINING PROTEIN"/>
    <property type="match status" value="1"/>
</dbReference>
<dbReference type="RefSeq" id="WP_096329778.1">
    <property type="nucleotide sequence ID" value="NZ_FOMX01000009.1"/>
</dbReference>
<protein>
    <recommendedName>
        <fullName evidence="4">Steroid 5-alpha reductase C-terminal domain-containing protein</fullName>
    </recommendedName>
</protein>
<reference evidence="3" key="1">
    <citation type="submission" date="2016-10" db="EMBL/GenBank/DDBJ databases">
        <authorList>
            <person name="Varghese N."/>
            <person name="Submissions S."/>
        </authorList>
    </citation>
    <scope>NUCLEOTIDE SEQUENCE [LARGE SCALE GENOMIC DNA]</scope>
    <source>
        <strain evidence="3">ATCC 25963</strain>
    </source>
</reference>
<feature type="transmembrane region" description="Helical" evidence="1">
    <location>
        <begin position="149"/>
        <end position="177"/>
    </location>
</feature>